<sequence length="249" mass="27214">MKNEGGIFGLRPIIEAIESGKTIDKLFVQKGLQGEIFSQLRKLIAQYEIPTSYVPVEKLNRLTGKNHQGVYAFLSPIEFDSIENVLPQIYERGKTPFLLILDRVSDVRNFGAIARTAECVGIDAIIIPYKGSASVNADAVKTSAGALYNIPICKENNLKKTVDYLQQSGIVLAAASEKSDTYLYDVDFTTPLAIIMGSEEDGVSDALLKVSDYIIKLPMAGQTASLNVSVACGAILYEAVRQRLNVDLF</sequence>
<dbReference type="PANTHER" id="PTHR46429:SF1">
    <property type="entry name" value="23S RRNA (GUANOSINE-2'-O-)-METHYLTRANSFERASE RLMB"/>
    <property type="match status" value="1"/>
</dbReference>
<dbReference type="GO" id="GO:0008173">
    <property type="term" value="F:RNA methyltransferase activity"/>
    <property type="evidence" value="ECO:0007669"/>
    <property type="project" value="InterPro"/>
</dbReference>
<dbReference type="PANTHER" id="PTHR46429">
    <property type="entry name" value="23S RRNA (GUANOSINE-2'-O-)-METHYLTRANSFERASE RLMB"/>
    <property type="match status" value="1"/>
</dbReference>
<dbReference type="Gene3D" id="3.30.1330.30">
    <property type="match status" value="1"/>
</dbReference>
<dbReference type="InterPro" id="IPR001537">
    <property type="entry name" value="SpoU_MeTrfase"/>
</dbReference>
<dbReference type="STRING" id="865938.Weevi_1247"/>
<protein>
    <submittedName>
        <fullName evidence="4">RNA methyltransferase, TrmH family, group 3</fullName>
    </submittedName>
</protein>
<dbReference type="InterPro" id="IPR029028">
    <property type="entry name" value="Alpha/beta_knot_MTases"/>
</dbReference>
<name>F0NXG1_WEEVC</name>
<keyword evidence="5" id="KW-1185">Reference proteome</keyword>
<evidence type="ECO:0000256" key="2">
    <source>
        <dbReference type="ARBA" id="ARBA00022679"/>
    </source>
</evidence>
<dbReference type="Pfam" id="PF08032">
    <property type="entry name" value="SpoU_sub_bind"/>
    <property type="match status" value="1"/>
</dbReference>
<dbReference type="InterPro" id="IPR029064">
    <property type="entry name" value="Ribosomal_eL30-like_sf"/>
</dbReference>
<evidence type="ECO:0000259" key="3">
    <source>
        <dbReference type="SMART" id="SM00967"/>
    </source>
</evidence>
<dbReference type="InterPro" id="IPR029026">
    <property type="entry name" value="tRNA_m1G_MTases_N"/>
</dbReference>
<dbReference type="HOGENOM" id="CLU_021322_0_1_10"/>
<dbReference type="GO" id="GO:0006396">
    <property type="term" value="P:RNA processing"/>
    <property type="evidence" value="ECO:0007669"/>
    <property type="project" value="InterPro"/>
</dbReference>
<dbReference type="Gene3D" id="3.40.1280.10">
    <property type="match status" value="1"/>
</dbReference>
<dbReference type="KEGG" id="wvi:Weevi_1247"/>
<dbReference type="SMART" id="SM00967">
    <property type="entry name" value="SpoU_sub_bind"/>
    <property type="match status" value="1"/>
</dbReference>
<dbReference type="InterPro" id="IPR013123">
    <property type="entry name" value="SpoU_subst-bd"/>
</dbReference>
<feature type="domain" description="RNA 2-O ribose methyltransferase substrate binding" evidence="3">
    <location>
        <begin position="6"/>
        <end position="80"/>
    </location>
</feature>
<dbReference type="Pfam" id="PF00588">
    <property type="entry name" value="SpoU_methylase"/>
    <property type="match status" value="1"/>
</dbReference>
<reference evidence="4 5" key="1">
    <citation type="journal article" date="2011" name="Stand. Genomic Sci.">
        <title>Complete genome sequence of Weeksella virosa type strain (9751).</title>
        <authorList>
            <person name="Lang E."/>
            <person name="Teshima H."/>
            <person name="Lucas S."/>
            <person name="Lapidus A."/>
            <person name="Hammon N."/>
            <person name="Deshpande S."/>
            <person name="Nolan M."/>
            <person name="Cheng J.F."/>
            <person name="Pitluck S."/>
            <person name="Liolios K."/>
            <person name="Pagani I."/>
            <person name="Mikhailova N."/>
            <person name="Ivanova N."/>
            <person name="Mavromatis K."/>
            <person name="Pati A."/>
            <person name="Tapia R."/>
            <person name="Han C."/>
            <person name="Goodwin L."/>
            <person name="Chen A."/>
            <person name="Palaniappan K."/>
            <person name="Land M."/>
            <person name="Hauser L."/>
            <person name="Chang Y.J."/>
            <person name="Jeffries C.D."/>
            <person name="Brambilla E.M."/>
            <person name="Kopitz M."/>
            <person name="Rohde M."/>
            <person name="Goker M."/>
            <person name="Tindall B.J."/>
            <person name="Detter J.C."/>
            <person name="Woyke T."/>
            <person name="Bristow J."/>
            <person name="Eisen J.A."/>
            <person name="Markowitz V."/>
            <person name="Hugenholtz P."/>
            <person name="Klenk H.P."/>
            <person name="Kyrpides N.C."/>
        </authorList>
    </citation>
    <scope>NUCLEOTIDE SEQUENCE [LARGE SCALE GENOMIC DNA]</scope>
    <source>
        <strain evidence="5">ATCC 43766 / DSM 16922 / JCM 21250 / NBRC 16016 / NCTC 11634 / CL345/78</strain>
    </source>
</reference>
<reference evidence="5" key="2">
    <citation type="journal article" date="2011" name="Stand. Genomic Sci.">
        <title>Complete genome sequence of Weeksella virosa type strain (9751T).</title>
        <authorList>
            <person name="Lang E."/>
            <person name="Teshima H."/>
            <person name="Lucas S."/>
            <person name="Lapidus A."/>
            <person name="Hammon N."/>
            <person name="Deshpande S."/>
            <person name="Nolan M."/>
            <person name="Cheng J."/>
            <person name="Pitluck S."/>
            <person name="Liolios K."/>
            <person name="Pagani I."/>
            <person name="Mikhailova N."/>
            <person name="Ivanova N."/>
            <person name="Mavromatis K."/>
            <person name="Pati A."/>
            <person name="Tapia R."/>
            <person name="Han C."/>
            <person name="Goodwin L."/>
            <person name="Chen A."/>
            <person name="Palaniappan K."/>
            <person name="Land M."/>
            <person name="Hauser L."/>
            <person name="Chang Y."/>
            <person name="Jeffries C."/>
            <person name="Brambilla E."/>
            <person name="Kopitz M."/>
            <person name="Rohde M."/>
            <person name="Goker M."/>
            <person name="Tindall B."/>
            <person name="Detter J."/>
            <person name="Woyke T."/>
            <person name="Bristow J."/>
            <person name="Eisen J."/>
            <person name="Markowitz V."/>
            <person name="Hugenholtz P."/>
            <person name="Klenk H."/>
            <person name="Kyrpides N."/>
        </authorList>
    </citation>
    <scope>NUCLEOTIDE SEQUENCE [LARGE SCALE GENOMIC DNA]</scope>
    <source>
        <strain evidence="5">ATCC 43766 / DSM 16922 / JCM 21250 / NBRC 16016 / NCTC 11634 / CL345/78</strain>
    </source>
</reference>
<dbReference type="AlphaFoldDB" id="F0NXG1"/>
<evidence type="ECO:0000313" key="5">
    <source>
        <dbReference type="Proteomes" id="UP000008641"/>
    </source>
</evidence>
<proteinExistence type="predicted"/>
<gene>
    <name evidence="4" type="ordered locus">Weevi_1247</name>
</gene>
<evidence type="ECO:0000313" key="4">
    <source>
        <dbReference type="EMBL" id="ADX67951.1"/>
    </source>
</evidence>
<dbReference type="SUPFAM" id="SSF55315">
    <property type="entry name" value="L30e-like"/>
    <property type="match status" value="1"/>
</dbReference>
<dbReference type="OrthoDB" id="9794400at2"/>
<dbReference type="RefSeq" id="WP_013598341.1">
    <property type="nucleotide sequence ID" value="NC_015144.1"/>
</dbReference>
<organism evidence="4 5">
    <name type="scientific">Weeksella virosa (strain ATCC 43766 / DSM 16922 / JCM 21250 / CCUG 30538 / CDC 9751 / IAM 14551 / NBRC 16016 / NCTC 11634 / CL345/78)</name>
    <dbReference type="NCBI Taxonomy" id="865938"/>
    <lineage>
        <taxon>Bacteria</taxon>
        <taxon>Pseudomonadati</taxon>
        <taxon>Bacteroidota</taxon>
        <taxon>Flavobacteriia</taxon>
        <taxon>Flavobacteriales</taxon>
        <taxon>Weeksellaceae</taxon>
        <taxon>Weeksella</taxon>
    </lineage>
</organism>
<dbReference type="CDD" id="cd18103">
    <property type="entry name" value="SpoU-like_RlmB"/>
    <property type="match status" value="1"/>
</dbReference>
<dbReference type="GO" id="GO:0003723">
    <property type="term" value="F:RNA binding"/>
    <property type="evidence" value="ECO:0007669"/>
    <property type="project" value="InterPro"/>
</dbReference>
<accession>F0NXG1</accession>
<dbReference type="Proteomes" id="UP000008641">
    <property type="component" value="Chromosome"/>
</dbReference>
<dbReference type="GO" id="GO:0032259">
    <property type="term" value="P:methylation"/>
    <property type="evidence" value="ECO:0007669"/>
    <property type="project" value="UniProtKB-KW"/>
</dbReference>
<keyword evidence="2" id="KW-0808">Transferase</keyword>
<dbReference type="InterPro" id="IPR004441">
    <property type="entry name" value="rRNA_MeTrfase_TrmH"/>
</dbReference>
<dbReference type="eggNOG" id="COG0566">
    <property type="taxonomic scope" value="Bacteria"/>
</dbReference>
<dbReference type="SUPFAM" id="SSF75217">
    <property type="entry name" value="alpha/beta knot"/>
    <property type="match status" value="1"/>
</dbReference>
<dbReference type="EMBL" id="CP002455">
    <property type="protein sequence ID" value="ADX67951.1"/>
    <property type="molecule type" value="Genomic_DNA"/>
</dbReference>
<dbReference type="GO" id="GO:0005829">
    <property type="term" value="C:cytosol"/>
    <property type="evidence" value="ECO:0007669"/>
    <property type="project" value="TreeGrafter"/>
</dbReference>
<keyword evidence="1 4" id="KW-0489">Methyltransferase</keyword>
<dbReference type="NCBIfam" id="TIGR00186">
    <property type="entry name" value="rRNA_methyl_3"/>
    <property type="match status" value="1"/>
</dbReference>
<evidence type="ECO:0000256" key="1">
    <source>
        <dbReference type="ARBA" id="ARBA00022603"/>
    </source>
</evidence>